<dbReference type="EMBL" id="LSBH01000001">
    <property type="protein sequence ID" value="OAQ86649.1"/>
    <property type="molecule type" value="Genomic_DNA"/>
</dbReference>
<comment type="caution">
    <text evidence="1">The sequence shown here is derived from an EMBL/GenBank/DDBJ whole genome shotgun (WGS) entry which is preliminary data.</text>
</comment>
<organism evidence="1 2">
    <name type="scientific">Purpureocillium lilacinum</name>
    <name type="common">Paecilomyces lilacinus</name>
    <dbReference type="NCBI Taxonomy" id="33203"/>
    <lineage>
        <taxon>Eukaryota</taxon>
        <taxon>Fungi</taxon>
        <taxon>Dikarya</taxon>
        <taxon>Ascomycota</taxon>
        <taxon>Pezizomycotina</taxon>
        <taxon>Sordariomycetes</taxon>
        <taxon>Hypocreomycetidae</taxon>
        <taxon>Hypocreales</taxon>
        <taxon>Ophiocordycipitaceae</taxon>
        <taxon>Purpureocillium</taxon>
    </lineage>
</organism>
<evidence type="ECO:0000313" key="1">
    <source>
        <dbReference type="EMBL" id="OAQ86649.1"/>
    </source>
</evidence>
<sequence>MSKSRLTSRPAHQYIRAVSSCVWGLDPGGMHAPHAATLQETATVQRTASLCQRQLLCIPLLHHVHDDGGLRDCHQQGAYAACDRATASCSAACKHDSILRGIQRPRACSHLHPSCSFATPDAYKTLVGRCWGLLSRSNAAAYLGISIICFVL</sequence>
<accession>A0A179HB44</accession>
<dbReference type="Proteomes" id="UP000078240">
    <property type="component" value="Unassembled WGS sequence"/>
</dbReference>
<evidence type="ECO:0000313" key="2">
    <source>
        <dbReference type="Proteomes" id="UP000078240"/>
    </source>
</evidence>
<protein>
    <submittedName>
        <fullName evidence="1">Uncharacterized protein</fullName>
    </submittedName>
</protein>
<gene>
    <name evidence="1" type="ORF">VFPBJ_00689</name>
</gene>
<dbReference type="AlphaFoldDB" id="A0A179HB44"/>
<reference evidence="1 2" key="1">
    <citation type="submission" date="2016-01" db="EMBL/GenBank/DDBJ databases">
        <title>Biosynthesis of antibiotic leucinostatins and their inhibition on Phytophthora in bio-control Purpureocillium lilacinum.</title>
        <authorList>
            <person name="Wang G."/>
            <person name="Liu Z."/>
            <person name="Lin R."/>
            <person name="Li E."/>
            <person name="Mao Z."/>
            <person name="Ling J."/>
            <person name="Yin W."/>
            <person name="Xie B."/>
        </authorList>
    </citation>
    <scope>NUCLEOTIDE SEQUENCE [LARGE SCALE GENOMIC DNA]</scope>
    <source>
        <strain evidence="1">PLBJ-1</strain>
    </source>
</reference>
<proteinExistence type="predicted"/>
<name>A0A179HB44_PURLI</name>